<feature type="region of interest" description="Disordered" evidence="1">
    <location>
        <begin position="58"/>
        <end position="77"/>
    </location>
</feature>
<reference evidence="2 3" key="1">
    <citation type="submission" date="2020-08" db="EMBL/GenBank/DDBJ databases">
        <title>Cohnella phylogeny.</title>
        <authorList>
            <person name="Dunlap C."/>
        </authorList>
    </citation>
    <scope>NUCLEOTIDE SEQUENCE [LARGE SCALE GENOMIC DNA]</scope>
    <source>
        <strain evidence="2 3">DSM 28246</strain>
    </source>
</reference>
<proteinExistence type="predicted"/>
<organism evidence="2 3">
    <name type="scientific">Cohnella nanjingensis</name>
    <dbReference type="NCBI Taxonomy" id="1387779"/>
    <lineage>
        <taxon>Bacteria</taxon>
        <taxon>Bacillati</taxon>
        <taxon>Bacillota</taxon>
        <taxon>Bacilli</taxon>
        <taxon>Bacillales</taxon>
        <taxon>Paenibacillaceae</taxon>
        <taxon>Cohnella</taxon>
    </lineage>
</organism>
<evidence type="ECO:0000313" key="2">
    <source>
        <dbReference type="EMBL" id="MBB6672639.1"/>
    </source>
</evidence>
<dbReference type="Proteomes" id="UP000547209">
    <property type="component" value="Unassembled WGS sequence"/>
</dbReference>
<dbReference type="EMBL" id="JACJVP010000029">
    <property type="protein sequence ID" value="MBB6672639.1"/>
    <property type="molecule type" value="Genomic_DNA"/>
</dbReference>
<sequence length="77" mass="8118">MKRKFLSRKFLLAVVSAALIILNDGLDLGIDSQTVLAFAGIIATYIVGESAVDLAKKPQGGSANAANEPNFPIESEQ</sequence>
<evidence type="ECO:0000256" key="1">
    <source>
        <dbReference type="SAM" id="MobiDB-lite"/>
    </source>
</evidence>
<gene>
    <name evidence="2" type="ORF">H7C19_18315</name>
</gene>
<accession>A0A7X0VHH3</accession>
<evidence type="ECO:0000313" key="3">
    <source>
        <dbReference type="Proteomes" id="UP000547209"/>
    </source>
</evidence>
<dbReference type="AlphaFoldDB" id="A0A7X0VHH3"/>
<keyword evidence="3" id="KW-1185">Reference proteome</keyword>
<name>A0A7X0VHH3_9BACL</name>
<evidence type="ECO:0008006" key="4">
    <source>
        <dbReference type="Google" id="ProtNLM"/>
    </source>
</evidence>
<protein>
    <recommendedName>
        <fullName evidence="4">Holin</fullName>
    </recommendedName>
</protein>
<dbReference type="RefSeq" id="WP_185144153.1">
    <property type="nucleotide sequence ID" value="NZ_JACJVP010000029.1"/>
</dbReference>
<comment type="caution">
    <text evidence="2">The sequence shown here is derived from an EMBL/GenBank/DDBJ whole genome shotgun (WGS) entry which is preliminary data.</text>
</comment>